<dbReference type="Gene3D" id="1.10.10.60">
    <property type="entry name" value="Homeodomain-like"/>
    <property type="match status" value="1"/>
</dbReference>
<evidence type="ECO:0000313" key="1">
    <source>
        <dbReference type="EMBL" id="OHB11476.1"/>
    </source>
</evidence>
<proteinExistence type="predicted"/>
<gene>
    <name evidence="1" type="ORF">A3H60_02450</name>
</gene>
<dbReference type="Proteomes" id="UP000177202">
    <property type="component" value="Unassembled WGS sequence"/>
</dbReference>
<reference evidence="1 2" key="1">
    <citation type="journal article" date="2016" name="Nat. Commun.">
        <title>Thousands of microbial genomes shed light on interconnected biogeochemical processes in an aquifer system.</title>
        <authorList>
            <person name="Anantharaman K."/>
            <person name="Brown C.T."/>
            <person name="Hug L.A."/>
            <person name="Sharon I."/>
            <person name="Castelle C.J."/>
            <person name="Probst A.J."/>
            <person name="Thomas B.C."/>
            <person name="Singh A."/>
            <person name="Wilkins M.J."/>
            <person name="Karaoz U."/>
            <person name="Brodie E.L."/>
            <person name="Williams K.H."/>
            <person name="Hubbard S.S."/>
            <person name="Banfield J.F."/>
        </authorList>
    </citation>
    <scope>NUCLEOTIDE SEQUENCE [LARGE SCALE GENOMIC DNA]</scope>
</reference>
<accession>A0A1G2UQ08</accession>
<name>A0A1G2UQ08_9BACT</name>
<dbReference type="AlphaFoldDB" id="A0A1G2UQ08"/>
<protein>
    <submittedName>
        <fullName evidence="1">Uncharacterized protein</fullName>
    </submittedName>
</protein>
<sequence length="226" mass="26003">MYSIQIKNRAKLLRKKGGSIYDIARKLGLRPTTVSYWCKDIKLSDSLIRRISDEGKKKARAAMLVYTEKQRTGRLQRQTMERKTGKKLLGRLSRRDLMMAGLGLYWGEGYKGNNGELGFTNSNPDVIRFYLSWLTISGISKKDLIFRLTINYVFRSQAKSLKLFWLKKLGVKENQFTKTTIIKTILKKADISRNNTYKGTLRVKVRRGNAFKNRILGALEHISACA</sequence>
<evidence type="ECO:0000313" key="2">
    <source>
        <dbReference type="Proteomes" id="UP000177202"/>
    </source>
</evidence>
<organism evidence="1 2">
    <name type="scientific">Candidatus Zambryskibacteria bacterium RIFCSPLOWO2_02_FULL_44_12b</name>
    <dbReference type="NCBI Taxonomy" id="1802772"/>
    <lineage>
        <taxon>Bacteria</taxon>
        <taxon>Candidatus Zambryskiibacteriota</taxon>
    </lineage>
</organism>
<dbReference type="EMBL" id="MHWP01000002">
    <property type="protein sequence ID" value="OHB11476.1"/>
    <property type="molecule type" value="Genomic_DNA"/>
</dbReference>
<comment type="caution">
    <text evidence="1">The sequence shown here is derived from an EMBL/GenBank/DDBJ whole genome shotgun (WGS) entry which is preliminary data.</text>
</comment>